<name>A0A7S2LMN2_9DINO</name>
<sequence>MPAAAMSKAVADEIAIQVGAQSLVTEPDPPYGCGVPSLKIPHDPAKGLLADLVRAVYLTRRTAEDLAHLPMGRKVTHQAAQLARYANSLEFVGRQAAMAMRMPVGVYAPYLPLDVACGPSPLVVAAAARACRPGGPRRGRPDDRGVARSMMPSSSLRKRKLEFL</sequence>
<accession>A0A7S2LMN2</accession>
<dbReference type="EMBL" id="HBGW01063995">
    <property type="protein sequence ID" value="CAD9609748.1"/>
    <property type="molecule type" value="Transcribed_RNA"/>
</dbReference>
<reference evidence="2" key="1">
    <citation type="submission" date="2021-01" db="EMBL/GenBank/DDBJ databases">
        <authorList>
            <person name="Corre E."/>
            <person name="Pelletier E."/>
            <person name="Niang G."/>
            <person name="Scheremetjew M."/>
            <person name="Finn R."/>
            <person name="Kale V."/>
            <person name="Holt S."/>
            <person name="Cochrane G."/>
            <person name="Meng A."/>
            <person name="Brown T."/>
            <person name="Cohen L."/>
        </authorList>
    </citation>
    <scope>NUCLEOTIDE SEQUENCE</scope>
    <source>
        <strain evidence="2">RCC3387</strain>
    </source>
</reference>
<proteinExistence type="predicted"/>
<organism evidence="2">
    <name type="scientific">Zooxanthella nutricula</name>
    <dbReference type="NCBI Taxonomy" id="1333877"/>
    <lineage>
        <taxon>Eukaryota</taxon>
        <taxon>Sar</taxon>
        <taxon>Alveolata</taxon>
        <taxon>Dinophyceae</taxon>
        <taxon>Peridiniales</taxon>
        <taxon>Peridiniales incertae sedis</taxon>
        <taxon>Zooxanthella</taxon>
    </lineage>
</organism>
<gene>
    <name evidence="2" type="ORF">BRAN1462_LOCUS40814</name>
</gene>
<protein>
    <submittedName>
        <fullName evidence="2">Uncharacterized protein</fullName>
    </submittedName>
</protein>
<evidence type="ECO:0000256" key="1">
    <source>
        <dbReference type="SAM" id="MobiDB-lite"/>
    </source>
</evidence>
<evidence type="ECO:0000313" key="2">
    <source>
        <dbReference type="EMBL" id="CAD9609748.1"/>
    </source>
</evidence>
<dbReference type="AlphaFoldDB" id="A0A7S2LMN2"/>
<feature type="region of interest" description="Disordered" evidence="1">
    <location>
        <begin position="134"/>
        <end position="157"/>
    </location>
</feature>